<evidence type="ECO:0000259" key="2">
    <source>
        <dbReference type="Pfam" id="PF09835"/>
    </source>
</evidence>
<evidence type="ECO:0000313" key="4">
    <source>
        <dbReference type="Proteomes" id="UP001329151"/>
    </source>
</evidence>
<dbReference type="Pfam" id="PF09835">
    <property type="entry name" value="DUF2062"/>
    <property type="match status" value="1"/>
</dbReference>
<keyword evidence="1" id="KW-0472">Membrane</keyword>
<keyword evidence="1" id="KW-1133">Transmembrane helix</keyword>
<dbReference type="Proteomes" id="UP001329151">
    <property type="component" value="Chromosome"/>
</dbReference>
<feature type="transmembrane region" description="Helical" evidence="1">
    <location>
        <begin position="155"/>
        <end position="182"/>
    </location>
</feature>
<evidence type="ECO:0000313" key="3">
    <source>
        <dbReference type="EMBL" id="BET25614.1"/>
    </source>
</evidence>
<accession>A0AA86J284</accession>
<organism evidence="3 4">
    <name type="scientific">Limnobacter thiooxidans</name>
    <dbReference type="NCBI Taxonomy" id="131080"/>
    <lineage>
        <taxon>Bacteria</taxon>
        <taxon>Pseudomonadati</taxon>
        <taxon>Pseudomonadota</taxon>
        <taxon>Betaproteobacteria</taxon>
        <taxon>Burkholderiales</taxon>
        <taxon>Burkholderiaceae</taxon>
        <taxon>Limnobacter</taxon>
    </lineage>
</organism>
<keyword evidence="4" id="KW-1185">Reference proteome</keyword>
<sequence>MKVRVGPHTLKFAMFRRKIRQYLPTPEHFDQLVWARPFKRFLAHPNIWALNRKSVAGGVAAGLFCGLIPGPFQILGALMWVLVAKVNMPVAFVTTLYTNPITIVPLYLIAVAYGQFLLGEIGEARVSAVPDWNWSDWGGSTHAMLDWMWSMGPSLAVGLPALMVTLSVLGYCSVRLAWNIGVRIAVARRRKRVFQKPA</sequence>
<keyword evidence="1" id="KW-0812">Transmembrane</keyword>
<dbReference type="PANTHER" id="PTHR40547">
    <property type="entry name" value="SLL0298 PROTEIN"/>
    <property type="match status" value="1"/>
</dbReference>
<dbReference type="InterPro" id="IPR018639">
    <property type="entry name" value="DUF2062"/>
</dbReference>
<gene>
    <name evidence="3" type="ORF">RGQ30_11150</name>
</gene>
<feature type="domain" description="DUF2062" evidence="2">
    <location>
        <begin position="36"/>
        <end position="183"/>
    </location>
</feature>
<evidence type="ECO:0000256" key="1">
    <source>
        <dbReference type="SAM" id="Phobius"/>
    </source>
</evidence>
<feature type="transmembrane region" description="Helical" evidence="1">
    <location>
        <begin position="90"/>
        <end position="113"/>
    </location>
</feature>
<dbReference type="EMBL" id="AP028947">
    <property type="protein sequence ID" value="BET25614.1"/>
    <property type="molecule type" value="Genomic_DNA"/>
</dbReference>
<dbReference type="KEGG" id="lto:RGQ30_11150"/>
<reference evidence="3 4" key="1">
    <citation type="submission" date="2023-10" db="EMBL/GenBank/DDBJ databases">
        <title>Complete Genome Sequence of Limnobacter thiooxidans CS-K2T, Isolated from freshwater lake sediments in Bavaria, Germany.</title>
        <authorList>
            <person name="Naruki M."/>
            <person name="Watanabe A."/>
            <person name="Warashina T."/>
            <person name="Morita T."/>
            <person name="Arakawa K."/>
        </authorList>
    </citation>
    <scope>NUCLEOTIDE SEQUENCE [LARGE SCALE GENOMIC DNA]</scope>
    <source>
        <strain evidence="3 4">CS-K2</strain>
    </source>
</reference>
<name>A0AA86J284_9BURK</name>
<dbReference type="AlphaFoldDB" id="A0AA86J284"/>
<feature type="transmembrane region" description="Helical" evidence="1">
    <location>
        <begin position="59"/>
        <end position="83"/>
    </location>
</feature>
<protein>
    <submittedName>
        <fullName evidence="3">DUF2062 domain-containing protein</fullName>
    </submittedName>
</protein>
<proteinExistence type="predicted"/>
<dbReference type="PANTHER" id="PTHR40547:SF1">
    <property type="entry name" value="SLL0298 PROTEIN"/>
    <property type="match status" value="1"/>
</dbReference>